<reference evidence="3" key="2">
    <citation type="submission" date="2020-05" db="UniProtKB">
        <authorList>
            <consortium name="EnsemblMetazoa"/>
        </authorList>
    </citation>
    <scope>IDENTIFICATION</scope>
    <source>
        <strain evidence="3">FAR1</strain>
    </source>
</reference>
<reference evidence="4" key="1">
    <citation type="submission" date="2014-01" db="EMBL/GenBank/DDBJ databases">
        <title>The Genome Sequence of Anopheles farauti FAR1 (V2).</title>
        <authorList>
            <consortium name="The Broad Institute Genomics Platform"/>
            <person name="Neafsey D.E."/>
            <person name="Besansky N."/>
            <person name="Howell P."/>
            <person name="Walton C."/>
            <person name="Young S.K."/>
            <person name="Zeng Q."/>
            <person name="Gargeya S."/>
            <person name="Fitzgerald M."/>
            <person name="Haas B."/>
            <person name="Abouelleil A."/>
            <person name="Allen A.W."/>
            <person name="Alvarado L."/>
            <person name="Arachchi H.M."/>
            <person name="Berlin A.M."/>
            <person name="Chapman S.B."/>
            <person name="Gainer-Dewar J."/>
            <person name="Goldberg J."/>
            <person name="Griggs A."/>
            <person name="Gujja S."/>
            <person name="Hansen M."/>
            <person name="Howarth C."/>
            <person name="Imamovic A."/>
            <person name="Ireland A."/>
            <person name="Larimer J."/>
            <person name="McCowan C."/>
            <person name="Murphy C."/>
            <person name="Pearson M."/>
            <person name="Poon T.W."/>
            <person name="Priest M."/>
            <person name="Roberts A."/>
            <person name="Saif S."/>
            <person name="Shea T."/>
            <person name="Sisk P."/>
            <person name="Sykes S."/>
            <person name="Wortman J."/>
            <person name="Nusbaum C."/>
            <person name="Birren B."/>
        </authorList>
    </citation>
    <scope>NUCLEOTIDE SEQUENCE [LARGE SCALE GENOMIC DNA]</scope>
    <source>
        <strain evidence="4">FAR1</strain>
    </source>
</reference>
<dbReference type="Proteomes" id="UP000075886">
    <property type="component" value="Unassembled WGS sequence"/>
</dbReference>
<keyword evidence="2" id="KW-0812">Transmembrane</keyword>
<feature type="transmembrane region" description="Helical" evidence="2">
    <location>
        <begin position="38"/>
        <end position="59"/>
    </location>
</feature>
<organism evidence="3 4">
    <name type="scientific">Anopheles farauti</name>
    <dbReference type="NCBI Taxonomy" id="69004"/>
    <lineage>
        <taxon>Eukaryota</taxon>
        <taxon>Metazoa</taxon>
        <taxon>Ecdysozoa</taxon>
        <taxon>Arthropoda</taxon>
        <taxon>Hexapoda</taxon>
        <taxon>Insecta</taxon>
        <taxon>Pterygota</taxon>
        <taxon>Neoptera</taxon>
        <taxon>Endopterygota</taxon>
        <taxon>Diptera</taxon>
        <taxon>Nematocera</taxon>
        <taxon>Culicoidea</taxon>
        <taxon>Culicidae</taxon>
        <taxon>Anophelinae</taxon>
        <taxon>Anopheles</taxon>
    </lineage>
</organism>
<keyword evidence="2" id="KW-1133">Transmembrane helix</keyword>
<protein>
    <submittedName>
        <fullName evidence="3">Uncharacterized protein</fullName>
    </submittedName>
</protein>
<evidence type="ECO:0000256" key="2">
    <source>
        <dbReference type="SAM" id="Phobius"/>
    </source>
</evidence>
<sequence length="115" mass="12073">MSTNSGRTVPGQLSACRHGRNVTPDDVHRASGSSETRISTSIVIIVISAVVVIFGNYAARANPISVRCLAAMGSGLNRPYGEHHDTRADDGAASAASALSKSLEFPTRVTLAQMY</sequence>
<dbReference type="VEuPathDB" id="VectorBase:AFAF006313"/>
<proteinExistence type="predicted"/>
<feature type="region of interest" description="Disordered" evidence="1">
    <location>
        <begin position="1"/>
        <end position="33"/>
    </location>
</feature>
<dbReference type="EnsemblMetazoa" id="AFAF006313-RA">
    <property type="protein sequence ID" value="AFAF006313-PA"/>
    <property type="gene ID" value="AFAF006313"/>
</dbReference>
<keyword evidence="2" id="KW-0472">Membrane</keyword>
<dbReference type="AlphaFoldDB" id="A0A182QAH8"/>
<keyword evidence="4" id="KW-1185">Reference proteome</keyword>
<name>A0A182QAH8_9DIPT</name>
<evidence type="ECO:0000313" key="4">
    <source>
        <dbReference type="Proteomes" id="UP000075886"/>
    </source>
</evidence>
<dbReference type="EMBL" id="AXCN02002128">
    <property type="status" value="NOT_ANNOTATED_CDS"/>
    <property type="molecule type" value="Genomic_DNA"/>
</dbReference>
<evidence type="ECO:0000313" key="3">
    <source>
        <dbReference type="EnsemblMetazoa" id="AFAF006313-PA"/>
    </source>
</evidence>
<evidence type="ECO:0000256" key="1">
    <source>
        <dbReference type="SAM" id="MobiDB-lite"/>
    </source>
</evidence>
<accession>A0A182QAH8</accession>